<comment type="caution">
    <text evidence="3">The sequence shown here is derived from an EMBL/GenBank/DDBJ whole genome shotgun (WGS) entry which is preliminary data.</text>
</comment>
<feature type="compositionally biased region" description="Low complexity" evidence="2">
    <location>
        <begin position="207"/>
        <end position="263"/>
    </location>
</feature>
<evidence type="ECO:0000256" key="2">
    <source>
        <dbReference type="SAM" id="MobiDB-lite"/>
    </source>
</evidence>
<evidence type="ECO:0000256" key="1">
    <source>
        <dbReference type="ARBA" id="ARBA00006479"/>
    </source>
</evidence>
<dbReference type="PANTHER" id="PTHR18964">
    <property type="entry name" value="ROK (REPRESSOR, ORF, KINASE) FAMILY"/>
    <property type="match status" value="1"/>
</dbReference>
<evidence type="ECO:0000313" key="3">
    <source>
        <dbReference type="EMBL" id="GAA2211237.1"/>
    </source>
</evidence>
<name>A0ABP5PHX2_9ACTN</name>
<dbReference type="EMBL" id="BAAAQX010000020">
    <property type="protein sequence ID" value="GAA2211237.1"/>
    <property type="molecule type" value="Genomic_DNA"/>
</dbReference>
<dbReference type="InterPro" id="IPR000600">
    <property type="entry name" value="ROK"/>
</dbReference>
<evidence type="ECO:0000313" key="4">
    <source>
        <dbReference type="Proteomes" id="UP001499843"/>
    </source>
</evidence>
<feature type="region of interest" description="Disordered" evidence="2">
    <location>
        <begin position="207"/>
        <end position="265"/>
    </location>
</feature>
<reference evidence="4" key="1">
    <citation type="journal article" date="2019" name="Int. J. Syst. Evol. Microbiol.">
        <title>The Global Catalogue of Microorganisms (GCM) 10K type strain sequencing project: providing services to taxonomists for standard genome sequencing and annotation.</title>
        <authorList>
            <consortium name="The Broad Institute Genomics Platform"/>
            <consortium name="The Broad Institute Genome Sequencing Center for Infectious Disease"/>
            <person name="Wu L."/>
            <person name="Ma J."/>
        </authorList>
    </citation>
    <scope>NUCLEOTIDE SEQUENCE [LARGE SCALE GENOMIC DNA]</scope>
    <source>
        <strain evidence="4">JCM 16114</strain>
    </source>
</reference>
<dbReference type="PROSITE" id="PS01125">
    <property type="entry name" value="ROK"/>
    <property type="match status" value="1"/>
</dbReference>
<comment type="similarity">
    <text evidence="1">Belongs to the ROK (NagC/XylR) family.</text>
</comment>
<dbReference type="PANTHER" id="PTHR18964:SF169">
    <property type="entry name" value="N-ACETYLMANNOSAMINE KINASE"/>
    <property type="match status" value="1"/>
</dbReference>
<dbReference type="Pfam" id="PF00480">
    <property type="entry name" value="ROK"/>
    <property type="match status" value="2"/>
</dbReference>
<sequence length="396" mass="39065">MILAVDVGGTKMAAGLVGRDGTVTDVRRAATPQGAGPETLWRTLAGLLTPLAGRFDAVGVGCGGPLSWPDGEVSPLNIPGWRGFPLRARLAALFPSSPVRLHNDAVCLAVAEHWAGAGQGSDDMLGMVVSTGVGGGLILGGRLHHGRTGNAGHIGHVVVEPVGGPRCGCGGHGCLEAVARGPAVVAWALRQGWVPGAAEAAAVQDSGVSGEGVPSAGVSGASVPGASVPGASVPGASVSGASVPGASMPSASMPSAGVSGASVPAEGAPRAVVRDAAGSGAYREDRPVTARQLAADARAGDPIATLAMHRAGRALGIAMASATHLCDLDVITLGGGLSQAGEPLFGPLEEALREHARMGFARRVKVLPAALGQEAGLVGAAALHLAGDTYWPARND</sequence>
<dbReference type="SUPFAM" id="SSF53067">
    <property type="entry name" value="Actin-like ATPase domain"/>
    <property type="match status" value="1"/>
</dbReference>
<proteinExistence type="inferred from homology"/>
<dbReference type="Proteomes" id="UP001499843">
    <property type="component" value="Unassembled WGS sequence"/>
</dbReference>
<protein>
    <recommendedName>
        <fullName evidence="5">Glucokinase</fullName>
    </recommendedName>
</protein>
<accession>A0ABP5PHX2</accession>
<dbReference type="Gene3D" id="3.30.420.40">
    <property type="match status" value="4"/>
</dbReference>
<keyword evidence="4" id="KW-1185">Reference proteome</keyword>
<gene>
    <name evidence="3" type="ORF">GCM10009850_066960</name>
</gene>
<organism evidence="3 4">
    <name type="scientific">Nonomuraea monospora</name>
    <dbReference type="NCBI Taxonomy" id="568818"/>
    <lineage>
        <taxon>Bacteria</taxon>
        <taxon>Bacillati</taxon>
        <taxon>Actinomycetota</taxon>
        <taxon>Actinomycetes</taxon>
        <taxon>Streptosporangiales</taxon>
        <taxon>Streptosporangiaceae</taxon>
        <taxon>Nonomuraea</taxon>
    </lineage>
</organism>
<dbReference type="InterPro" id="IPR049874">
    <property type="entry name" value="ROK_cs"/>
</dbReference>
<dbReference type="InterPro" id="IPR043129">
    <property type="entry name" value="ATPase_NBD"/>
</dbReference>
<evidence type="ECO:0008006" key="5">
    <source>
        <dbReference type="Google" id="ProtNLM"/>
    </source>
</evidence>